<organism evidence="1 2">
    <name type="scientific">Allomyces macrogynus (strain ATCC 38327)</name>
    <name type="common">Allomyces javanicus var. macrogynus</name>
    <dbReference type="NCBI Taxonomy" id="578462"/>
    <lineage>
        <taxon>Eukaryota</taxon>
        <taxon>Fungi</taxon>
        <taxon>Fungi incertae sedis</taxon>
        <taxon>Blastocladiomycota</taxon>
        <taxon>Blastocladiomycetes</taxon>
        <taxon>Blastocladiales</taxon>
        <taxon>Blastocladiaceae</taxon>
        <taxon>Allomyces</taxon>
    </lineage>
</organism>
<proteinExistence type="predicted"/>
<evidence type="ECO:0000313" key="1">
    <source>
        <dbReference type="EMBL" id="KNE60383.1"/>
    </source>
</evidence>
<evidence type="ECO:0000313" key="2">
    <source>
        <dbReference type="Proteomes" id="UP000054350"/>
    </source>
</evidence>
<dbReference type="InterPro" id="IPR032675">
    <property type="entry name" value="LRR_dom_sf"/>
</dbReference>
<gene>
    <name evidence="1" type="ORF">AMAG_05772</name>
</gene>
<dbReference type="VEuPathDB" id="FungiDB:AMAG_05772"/>
<reference evidence="1 2" key="1">
    <citation type="submission" date="2009-11" db="EMBL/GenBank/DDBJ databases">
        <title>Annotation of Allomyces macrogynus ATCC 38327.</title>
        <authorList>
            <consortium name="The Broad Institute Genome Sequencing Platform"/>
            <person name="Russ C."/>
            <person name="Cuomo C."/>
            <person name="Burger G."/>
            <person name="Gray M.W."/>
            <person name="Holland P.W.H."/>
            <person name="King N."/>
            <person name="Lang F.B.F."/>
            <person name="Roger A.J."/>
            <person name="Ruiz-Trillo I."/>
            <person name="Young S.K."/>
            <person name="Zeng Q."/>
            <person name="Gargeya S."/>
            <person name="Fitzgerald M."/>
            <person name="Haas B."/>
            <person name="Abouelleil A."/>
            <person name="Alvarado L."/>
            <person name="Arachchi H.M."/>
            <person name="Berlin A."/>
            <person name="Chapman S.B."/>
            <person name="Gearin G."/>
            <person name="Goldberg J."/>
            <person name="Griggs A."/>
            <person name="Gujja S."/>
            <person name="Hansen M."/>
            <person name="Heiman D."/>
            <person name="Howarth C."/>
            <person name="Larimer J."/>
            <person name="Lui A."/>
            <person name="MacDonald P.J.P."/>
            <person name="McCowen C."/>
            <person name="Montmayeur A."/>
            <person name="Murphy C."/>
            <person name="Neiman D."/>
            <person name="Pearson M."/>
            <person name="Priest M."/>
            <person name="Roberts A."/>
            <person name="Saif S."/>
            <person name="Shea T."/>
            <person name="Sisk P."/>
            <person name="Stolte C."/>
            <person name="Sykes S."/>
            <person name="Wortman J."/>
            <person name="Nusbaum C."/>
            <person name="Birren B."/>
        </authorList>
    </citation>
    <scope>NUCLEOTIDE SEQUENCE [LARGE SCALE GENOMIC DNA]</scope>
    <source>
        <strain evidence="1 2">ATCC 38327</strain>
    </source>
</reference>
<dbReference type="EMBL" id="GG745336">
    <property type="protein sequence ID" value="KNE60383.1"/>
    <property type="molecule type" value="Genomic_DNA"/>
</dbReference>
<accession>A0A0L0SCW6</accession>
<protein>
    <recommendedName>
        <fullName evidence="3">F-box domain-containing protein</fullName>
    </recommendedName>
</protein>
<dbReference type="SUPFAM" id="SSF52047">
    <property type="entry name" value="RNI-like"/>
    <property type="match status" value="1"/>
</dbReference>
<sequence length="386" mass="42695">MTTPNLLQPHQSAATLDRMPPFVLIRIATGLLDGEPYRVPLLHLALASPSLFAPCLRVAIKTTGARGPSTRYQISLCLLPRGADRAILPPRDKLVRGRDHTVEWSRKWSLLPVSIDQLFQYTVDESHIIAAVYAVSALVLESKKINWRSVSSLPLSLVELRPVEIPAPVVGGGAHGAVFAQLFPHGLRKLTLTNTLELLWPESAGSGPFATKDARLAVARSVSSLQSLRLFVLKCHGVHDLHQVPSALPRSTLRKLDLVHVMGKDETDEMLLQLASSWPDVIESLSLSVNCDCTDRAAADVLSLVTKLPVVMRALFIKVPQRDVVLCQKLLVTSSLERLKFDSVDLDLMHLADLFTSLPKSLTHMDLLRWWITLKCLWPSRNASLQ</sequence>
<dbReference type="AlphaFoldDB" id="A0A0L0SCW6"/>
<dbReference type="OrthoDB" id="10424343at2759"/>
<dbReference type="Gene3D" id="3.80.10.10">
    <property type="entry name" value="Ribonuclease Inhibitor"/>
    <property type="match status" value="1"/>
</dbReference>
<reference evidence="2" key="2">
    <citation type="submission" date="2009-11" db="EMBL/GenBank/DDBJ databases">
        <title>The Genome Sequence of Allomyces macrogynus strain ATCC 38327.</title>
        <authorList>
            <consortium name="The Broad Institute Genome Sequencing Platform"/>
            <person name="Russ C."/>
            <person name="Cuomo C."/>
            <person name="Shea T."/>
            <person name="Young S.K."/>
            <person name="Zeng Q."/>
            <person name="Koehrsen M."/>
            <person name="Haas B."/>
            <person name="Borodovsky M."/>
            <person name="Guigo R."/>
            <person name="Alvarado L."/>
            <person name="Berlin A."/>
            <person name="Borenstein D."/>
            <person name="Chen Z."/>
            <person name="Engels R."/>
            <person name="Freedman E."/>
            <person name="Gellesch M."/>
            <person name="Goldberg J."/>
            <person name="Griggs A."/>
            <person name="Gujja S."/>
            <person name="Heiman D."/>
            <person name="Hepburn T."/>
            <person name="Howarth C."/>
            <person name="Jen D."/>
            <person name="Larson L."/>
            <person name="Lewis B."/>
            <person name="Mehta T."/>
            <person name="Park D."/>
            <person name="Pearson M."/>
            <person name="Roberts A."/>
            <person name="Saif S."/>
            <person name="Shenoy N."/>
            <person name="Sisk P."/>
            <person name="Stolte C."/>
            <person name="Sykes S."/>
            <person name="Walk T."/>
            <person name="White J."/>
            <person name="Yandava C."/>
            <person name="Burger G."/>
            <person name="Gray M.W."/>
            <person name="Holland P.W.H."/>
            <person name="King N."/>
            <person name="Lang F.B.F."/>
            <person name="Roger A.J."/>
            <person name="Ruiz-Trillo I."/>
            <person name="Lander E."/>
            <person name="Nusbaum C."/>
        </authorList>
    </citation>
    <scope>NUCLEOTIDE SEQUENCE [LARGE SCALE GENOMIC DNA]</scope>
    <source>
        <strain evidence="2">ATCC 38327</strain>
    </source>
</reference>
<dbReference type="Proteomes" id="UP000054350">
    <property type="component" value="Unassembled WGS sequence"/>
</dbReference>
<name>A0A0L0SCW6_ALLM3</name>
<evidence type="ECO:0008006" key="3">
    <source>
        <dbReference type="Google" id="ProtNLM"/>
    </source>
</evidence>
<keyword evidence="2" id="KW-1185">Reference proteome</keyword>